<sequence length="303" mass="33100">MNTGRMLDPASGTPFRPARHIIAHPRFATARNAYIGQLSALYSGKPFLSHMMGEAVRAVMFGLIICLHVNYRPDDRASQPTLAKLKRTLQAYGLTSPRRVEALIARLIQVGYLRTEAAPGDRRARLLVPCAPMIEHDREWLALHYAPLAVLFPDDPAYRRPLAHDPAFQREQRRAAGGTISHSAQALATNPAIILFGSHAAGFLILAALADSAIHADDGIARLPTAELARRFAVSRAHVRRTLAAARAQGLLTFDAAEDRGVVLAPSLWSAIDRFIAESMERHDLTAMRALRALDASEADTGD</sequence>
<dbReference type="EMBL" id="QXDC01000004">
    <property type="protein sequence ID" value="RIA37816.1"/>
    <property type="molecule type" value="Genomic_DNA"/>
</dbReference>
<dbReference type="Gene3D" id="1.10.10.10">
    <property type="entry name" value="Winged helix-like DNA-binding domain superfamily/Winged helix DNA-binding domain"/>
    <property type="match status" value="1"/>
</dbReference>
<protein>
    <submittedName>
        <fullName evidence="1">Uncharacterized protein</fullName>
    </submittedName>
</protein>
<gene>
    <name evidence="1" type="ORF">DFR49_3704</name>
</gene>
<dbReference type="AlphaFoldDB" id="A0A397NK20"/>
<dbReference type="OrthoDB" id="7594252at2"/>
<dbReference type="InterPro" id="IPR036388">
    <property type="entry name" value="WH-like_DNA-bd_sf"/>
</dbReference>
<name>A0A397NK20_9SPHN</name>
<keyword evidence="2" id="KW-1185">Reference proteome</keyword>
<evidence type="ECO:0000313" key="2">
    <source>
        <dbReference type="Proteomes" id="UP000266568"/>
    </source>
</evidence>
<reference evidence="1 2" key="1">
    <citation type="submission" date="2018-08" db="EMBL/GenBank/DDBJ databases">
        <title>Genomic Encyclopedia of Type Strains, Phase IV (KMG-IV): sequencing the most valuable type-strain genomes for metagenomic binning, comparative biology and taxonomic classification.</title>
        <authorList>
            <person name="Goeker M."/>
        </authorList>
    </citation>
    <scope>NUCLEOTIDE SEQUENCE [LARGE SCALE GENOMIC DNA]</scope>
    <source>
        <strain evidence="1 2">DSM 25527</strain>
    </source>
</reference>
<accession>A0A397NK20</accession>
<organism evidence="1 2">
    <name type="scientific">Hephaestia caeni</name>
    <dbReference type="NCBI Taxonomy" id="645617"/>
    <lineage>
        <taxon>Bacteria</taxon>
        <taxon>Pseudomonadati</taxon>
        <taxon>Pseudomonadota</taxon>
        <taxon>Alphaproteobacteria</taxon>
        <taxon>Sphingomonadales</taxon>
        <taxon>Sphingomonadaceae</taxon>
        <taxon>Hephaestia</taxon>
    </lineage>
</organism>
<dbReference type="Proteomes" id="UP000266568">
    <property type="component" value="Unassembled WGS sequence"/>
</dbReference>
<comment type="caution">
    <text evidence="1">The sequence shown here is derived from an EMBL/GenBank/DDBJ whole genome shotgun (WGS) entry which is preliminary data.</text>
</comment>
<proteinExistence type="predicted"/>
<evidence type="ECO:0000313" key="1">
    <source>
        <dbReference type="EMBL" id="RIA37816.1"/>
    </source>
</evidence>
<dbReference type="RefSeq" id="WP_119037072.1">
    <property type="nucleotide sequence ID" value="NZ_QXDC01000004.1"/>
</dbReference>